<evidence type="ECO:0000256" key="8">
    <source>
        <dbReference type="PIRSR" id="PIRSR601548-8"/>
    </source>
</evidence>
<feature type="active site" description="Proton acceptor 1" evidence="4">
    <location>
        <position position="357"/>
    </location>
</feature>
<dbReference type="Pfam" id="PF01401">
    <property type="entry name" value="Peptidase_M2"/>
    <property type="match status" value="1"/>
</dbReference>
<feature type="binding site" evidence="8">
    <location>
        <position position="356"/>
    </location>
    <ligand>
        <name>Zn(2+)</name>
        <dbReference type="ChEBI" id="CHEBI:29105"/>
        <label>2</label>
        <note>catalytic</note>
    </ligand>
</feature>
<dbReference type="AlphaFoldDB" id="A0A9D7SI53"/>
<dbReference type="CDD" id="cd06461">
    <property type="entry name" value="M2_ACE"/>
    <property type="match status" value="1"/>
</dbReference>
<dbReference type="InterPro" id="IPR001548">
    <property type="entry name" value="Peptidase_M2"/>
</dbReference>
<evidence type="ECO:0000256" key="4">
    <source>
        <dbReference type="PIRSR" id="PIRSR601548-1"/>
    </source>
</evidence>
<evidence type="ECO:0000256" key="1">
    <source>
        <dbReference type="ARBA" id="ARBA00022729"/>
    </source>
</evidence>
<feature type="binding site" evidence="8">
    <location>
        <position position="386"/>
    </location>
    <ligand>
        <name>Zn(2+)</name>
        <dbReference type="ChEBI" id="CHEBI:29105"/>
        <label>2</label>
        <note>catalytic</note>
    </ligand>
</feature>
<name>A0A9D7SI53_9BACT</name>
<dbReference type="GO" id="GO:0006508">
    <property type="term" value="P:proteolysis"/>
    <property type="evidence" value="ECO:0007669"/>
    <property type="project" value="InterPro"/>
</dbReference>
<feature type="binding site" evidence="7">
    <location>
        <position position="356"/>
    </location>
    <ligand>
        <name>Zn(2+)</name>
        <dbReference type="ChEBI" id="CHEBI:29105"/>
        <label>1</label>
        <note>catalytic</note>
    </ligand>
</feature>
<comment type="caution">
    <text evidence="9">The sequence shown here is derived from an EMBL/GenBank/DDBJ whole genome shotgun (WGS) entry which is preliminary data.</text>
</comment>
<proteinExistence type="predicted"/>
<dbReference type="GO" id="GO:0008237">
    <property type="term" value="F:metallopeptidase activity"/>
    <property type="evidence" value="ECO:0007669"/>
    <property type="project" value="InterPro"/>
</dbReference>
<feature type="binding site" evidence="7">
    <location>
        <position position="360"/>
    </location>
    <ligand>
        <name>Zn(2+)</name>
        <dbReference type="ChEBI" id="CHEBI:29105"/>
        <label>1</label>
        <note>catalytic</note>
    </ligand>
</feature>
<accession>A0A9D7SI53</accession>
<evidence type="ECO:0000313" key="9">
    <source>
        <dbReference type="EMBL" id="MBK9797303.1"/>
    </source>
</evidence>
<dbReference type="PANTHER" id="PTHR10514">
    <property type="entry name" value="ANGIOTENSIN-CONVERTING ENZYME"/>
    <property type="match status" value="1"/>
</dbReference>
<feature type="binding site" evidence="8">
    <location>
        <position position="360"/>
    </location>
    <ligand>
        <name>Zn(2+)</name>
        <dbReference type="ChEBI" id="CHEBI:29105"/>
        <label>2</label>
        <note>catalytic</note>
    </ligand>
</feature>
<protein>
    <submittedName>
        <fullName evidence="9">M2 family metallopeptidase</fullName>
    </submittedName>
</protein>
<dbReference type="Gene3D" id="1.10.1370.30">
    <property type="match status" value="1"/>
</dbReference>
<feature type="binding site" evidence="7">
    <location>
        <position position="386"/>
    </location>
    <ligand>
        <name>Zn(2+)</name>
        <dbReference type="ChEBI" id="CHEBI:29105"/>
        <label>1</label>
        <note>catalytic</note>
    </ligand>
</feature>
<reference evidence="9" key="1">
    <citation type="submission" date="2020-10" db="EMBL/GenBank/DDBJ databases">
        <title>Connecting structure to function with the recovery of over 1000 high-quality activated sludge metagenome-assembled genomes encoding full-length rRNA genes using long-read sequencing.</title>
        <authorList>
            <person name="Singleton C.M."/>
            <person name="Petriglieri F."/>
            <person name="Kristensen J.M."/>
            <person name="Kirkegaard R.H."/>
            <person name="Michaelsen T.Y."/>
            <person name="Andersen M.H."/>
            <person name="Karst S.M."/>
            <person name="Dueholm M.S."/>
            <person name="Nielsen P.H."/>
            <person name="Albertsen M."/>
        </authorList>
    </citation>
    <scope>NUCLEOTIDE SEQUENCE</scope>
    <source>
        <strain evidence="9">Skiv_18-Q3-R9-52_MAXAC.067</strain>
    </source>
</reference>
<keyword evidence="1" id="KW-0732">Signal</keyword>
<keyword evidence="7" id="KW-0862">Zinc</keyword>
<evidence type="ECO:0000256" key="2">
    <source>
        <dbReference type="ARBA" id="ARBA00023157"/>
    </source>
</evidence>
<dbReference type="EMBL" id="JADKIO010000009">
    <property type="protein sequence ID" value="MBK9797303.1"/>
    <property type="molecule type" value="Genomic_DNA"/>
</dbReference>
<feature type="active site" description="Proton donor 1" evidence="4">
    <location>
        <position position="488"/>
    </location>
</feature>
<gene>
    <name evidence="9" type="ORF">IPP58_12560</name>
</gene>
<feature type="active site" description="Proton acceptor 2" evidence="5">
    <location>
        <position position="357"/>
    </location>
</feature>
<dbReference type="GO" id="GO:0016020">
    <property type="term" value="C:membrane"/>
    <property type="evidence" value="ECO:0007669"/>
    <property type="project" value="InterPro"/>
</dbReference>
<evidence type="ECO:0000256" key="3">
    <source>
        <dbReference type="ARBA" id="ARBA00023180"/>
    </source>
</evidence>
<evidence type="ECO:0000256" key="5">
    <source>
        <dbReference type="PIRSR" id="PIRSR601548-11"/>
    </source>
</evidence>
<dbReference type="Proteomes" id="UP000886657">
    <property type="component" value="Unassembled WGS sequence"/>
</dbReference>
<evidence type="ECO:0000313" key="10">
    <source>
        <dbReference type="Proteomes" id="UP000886657"/>
    </source>
</evidence>
<keyword evidence="7" id="KW-0479">Metal-binding</keyword>
<dbReference type="PANTHER" id="PTHR10514:SF27">
    <property type="entry name" value="ANGIOTENSIN-CONVERTING ENZYME"/>
    <property type="match status" value="1"/>
</dbReference>
<dbReference type="PROSITE" id="PS52011">
    <property type="entry name" value="PEPTIDASE_M2"/>
    <property type="match status" value="1"/>
</dbReference>
<dbReference type="PRINTS" id="PR00791">
    <property type="entry name" value="PEPDIPTASEA"/>
</dbReference>
<sequence length="589" mass="66737">MRLIPALILGVPLLAQLAAPVQDRADRFLKVVNAGYQSLYYVASEAQWAAATDVKPAHDAAAEWAGKAAAAFNGNPALITEARELLGHRRELKELTVRQLERVLLNAAEGPMTHPRLVADRIAAETAQNSTLNSFVWKLEGQPLSANQIDELLARSTSLPERLKVWEASKENGPALKAGLLKLRDLRNGCANALGYPDYFALQVAKYGLSTDEMMAYNRKFRAELMPLYLQLHTWVKYEMAKKYAQPVPKAIPAHWINNRWSQNWTGFVKAVDFDPYFKGWQPERIVKTAEAFYTGLGFEPLPASFWTKSDLYPVKAGDPRKKNSHASCWHLDLDTDIRSLMSVEANAQWFETTHHELGHGYYFMCYTNATVPPLLRDGANPSFHEGMGELIALATRQIPYLKSVGVLPADYRVNDMDVLLNDALEVAIPFMFWACGTMPEWEAEFYGKNMPADQMNARWWQQVRDLQGVEPPSPRGEQYCDAATKTHINDNPAYYYSYGWATVFKFQVHDHIARKILHQDPRATNYAGNKQVGAFLKQLMAKGATEDWRKVLKEATGEDLSTRAMMDYFKPLMAWLEKQNKGRQIGWN</sequence>
<keyword evidence="3" id="KW-0325">Glycoprotein</keyword>
<feature type="active site" description="Proton donor 2" evidence="5">
    <location>
        <position position="488"/>
    </location>
</feature>
<evidence type="ECO:0000256" key="7">
    <source>
        <dbReference type="PIRSR" id="PIRSR601548-3"/>
    </source>
</evidence>
<evidence type="ECO:0000256" key="6">
    <source>
        <dbReference type="PIRSR" id="PIRSR601548-2"/>
    </source>
</evidence>
<dbReference type="GO" id="GO:0008241">
    <property type="term" value="F:peptidyl-dipeptidase activity"/>
    <property type="evidence" value="ECO:0007669"/>
    <property type="project" value="InterPro"/>
</dbReference>
<feature type="binding site" evidence="6">
    <location>
        <position position="207"/>
    </location>
    <ligand>
        <name>chloride</name>
        <dbReference type="ChEBI" id="CHEBI:17996"/>
        <label>1</label>
    </ligand>
</feature>
<dbReference type="SUPFAM" id="SSF55486">
    <property type="entry name" value="Metalloproteases ('zincins'), catalytic domain"/>
    <property type="match status" value="1"/>
</dbReference>
<organism evidence="9 10">
    <name type="scientific">Candidatus Geothrix skivensis</name>
    <dbReference type="NCBI Taxonomy" id="2954439"/>
    <lineage>
        <taxon>Bacteria</taxon>
        <taxon>Pseudomonadati</taxon>
        <taxon>Acidobacteriota</taxon>
        <taxon>Holophagae</taxon>
        <taxon>Holophagales</taxon>
        <taxon>Holophagaceae</taxon>
        <taxon>Geothrix</taxon>
    </lineage>
</organism>
<keyword evidence="2" id="KW-1015">Disulfide bond</keyword>